<keyword evidence="1" id="KW-1133">Transmembrane helix</keyword>
<dbReference type="InterPro" id="IPR021486">
    <property type="entry name" value="DUF3139"/>
</dbReference>
<evidence type="ECO:0000313" key="3">
    <source>
        <dbReference type="Proteomes" id="UP000564806"/>
    </source>
</evidence>
<dbReference type="EMBL" id="JABWCS010000207">
    <property type="protein sequence ID" value="NUU61248.1"/>
    <property type="molecule type" value="Genomic_DNA"/>
</dbReference>
<accession>A0A850EJW4</accession>
<dbReference type="Proteomes" id="UP000564806">
    <property type="component" value="Unassembled WGS sequence"/>
</dbReference>
<dbReference type="AlphaFoldDB" id="A0A850EJW4"/>
<dbReference type="Pfam" id="PF11337">
    <property type="entry name" value="DUF3139"/>
    <property type="match status" value="1"/>
</dbReference>
<evidence type="ECO:0000256" key="1">
    <source>
        <dbReference type="SAM" id="Phobius"/>
    </source>
</evidence>
<evidence type="ECO:0000313" key="2">
    <source>
        <dbReference type="EMBL" id="NUU61248.1"/>
    </source>
</evidence>
<keyword evidence="1" id="KW-0472">Membrane</keyword>
<gene>
    <name evidence="2" type="ORF">HPT30_12900</name>
</gene>
<keyword evidence="3" id="KW-1185">Reference proteome</keyword>
<sequence length="117" mass="13509">MTTKIKILIIIVGILVTALVITPVAYVQVNKIKYANRVTNYLIEEKKYSREEIASVKGVWGIKLPPFYAVVIFKDEPDVEYVYFAHNEVLQFSHRLTQEGREKGITKSELKHFVPLE</sequence>
<proteinExistence type="predicted"/>
<comment type="caution">
    <text evidence="2">The sequence shown here is derived from an EMBL/GenBank/DDBJ whole genome shotgun (WGS) entry which is preliminary data.</text>
</comment>
<keyword evidence="1" id="KW-0812">Transmembrane</keyword>
<name>A0A850EJW4_9BACL</name>
<organism evidence="2 3">
    <name type="scientific">Paenibacillus agri</name>
    <dbReference type="NCBI Taxonomy" id="2744309"/>
    <lineage>
        <taxon>Bacteria</taxon>
        <taxon>Bacillati</taxon>
        <taxon>Bacillota</taxon>
        <taxon>Bacilli</taxon>
        <taxon>Bacillales</taxon>
        <taxon>Paenibacillaceae</taxon>
        <taxon>Paenibacillus</taxon>
    </lineage>
</organism>
<feature type="transmembrane region" description="Helical" evidence="1">
    <location>
        <begin position="7"/>
        <end position="27"/>
    </location>
</feature>
<protein>
    <submittedName>
        <fullName evidence="2">DUF3139 domain-containing protein</fullName>
    </submittedName>
</protein>
<reference evidence="2" key="1">
    <citation type="submission" date="2020-06" db="EMBL/GenBank/DDBJ databases">
        <title>Paenibacillus sp. nov., isolated from soil.</title>
        <authorList>
            <person name="Seo Y.L."/>
        </authorList>
    </citation>
    <scope>NUCLEOTIDE SEQUENCE [LARGE SCALE GENOMIC DNA]</scope>
    <source>
        <strain evidence="2">JW14</strain>
    </source>
</reference>